<dbReference type="InterPro" id="IPR036702">
    <property type="entry name" value="ComB-like_sf"/>
</dbReference>
<comment type="caution">
    <text evidence="9">The sequence shown here is derived from an EMBL/GenBank/DDBJ whole genome shotgun (WGS) entry which is preliminary data.</text>
</comment>
<comment type="cofactor">
    <cofactor evidence="1 8">
        <name>Mg(2+)</name>
        <dbReference type="ChEBI" id="CHEBI:18420"/>
    </cofactor>
</comment>
<dbReference type="InterPro" id="IPR005238">
    <property type="entry name" value="ComB-like"/>
</dbReference>
<evidence type="ECO:0000256" key="6">
    <source>
        <dbReference type="ARBA" id="ARBA00022842"/>
    </source>
</evidence>
<dbReference type="EC" id="3.1.3.71" evidence="3 8"/>
<evidence type="ECO:0000256" key="5">
    <source>
        <dbReference type="ARBA" id="ARBA00022801"/>
    </source>
</evidence>
<evidence type="ECO:0000256" key="8">
    <source>
        <dbReference type="HAMAP-Rule" id="MF_00490"/>
    </source>
</evidence>
<keyword evidence="10" id="KW-1185">Reference proteome</keyword>
<evidence type="ECO:0000256" key="4">
    <source>
        <dbReference type="ARBA" id="ARBA00021948"/>
    </source>
</evidence>
<evidence type="ECO:0000256" key="7">
    <source>
        <dbReference type="ARBA" id="ARBA00033711"/>
    </source>
</evidence>
<dbReference type="PANTHER" id="PTHR37311">
    <property type="entry name" value="2-PHOSPHOSULFOLACTATE PHOSPHATASE-RELATED"/>
    <property type="match status" value="1"/>
</dbReference>
<dbReference type="Pfam" id="PF04029">
    <property type="entry name" value="2-ph_phosp"/>
    <property type="match status" value="1"/>
</dbReference>
<dbReference type="RefSeq" id="WP_345213773.1">
    <property type="nucleotide sequence ID" value="NZ_BAABFT010000020.1"/>
</dbReference>
<dbReference type="Proteomes" id="UP001500582">
    <property type="component" value="Unassembled WGS sequence"/>
</dbReference>
<accession>A0ABP8HEQ0</accession>
<proteinExistence type="inferred from homology"/>
<evidence type="ECO:0000256" key="3">
    <source>
        <dbReference type="ARBA" id="ARBA00012953"/>
    </source>
</evidence>
<comment type="similarity">
    <text evidence="2 8">Belongs to the ComB family.</text>
</comment>
<comment type="catalytic activity">
    <reaction evidence="7 8">
        <text>(2R)-O-phospho-3-sulfolactate + H2O = (2R)-3-sulfolactate + phosphate</text>
        <dbReference type="Rhea" id="RHEA:23416"/>
        <dbReference type="ChEBI" id="CHEBI:15377"/>
        <dbReference type="ChEBI" id="CHEBI:15597"/>
        <dbReference type="ChEBI" id="CHEBI:43474"/>
        <dbReference type="ChEBI" id="CHEBI:58738"/>
        <dbReference type="EC" id="3.1.3.71"/>
    </reaction>
</comment>
<name>A0ABP8HEQ0_9SPHI</name>
<dbReference type="HAMAP" id="MF_00490">
    <property type="entry name" value="ComB"/>
    <property type="match status" value="1"/>
</dbReference>
<reference evidence="10" key="1">
    <citation type="journal article" date="2019" name="Int. J. Syst. Evol. Microbiol.">
        <title>The Global Catalogue of Microorganisms (GCM) 10K type strain sequencing project: providing services to taxonomists for standard genome sequencing and annotation.</title>
        <authorList>
            <consortium name="The Broad Institute Genomics Platform"/>
            <consortium name="The Broad Institute Genome Sequencing Center for Infectious Disease"/>
            <person name="Wu L."/>
            <person name="Ma J."/>
        </authorList>
    </citation>
    <scope>NUCLEOTIDE SEQUENCE [LARGE SCALE GENOMIC DNA]</scope>
    <source>
        <strain evidence="10">JCM 17705</strain>
    </source>
</reference>
<dbReference type="PANTHER" id="PTHR37311:SF1">
    <property type="entry name" value="2-PHOSPHOSULFOLACTATE PHOSPHATASE-RELATED"/>
    <property type="match status" value="1"/>
</dbReference>
<dbReference type="Gene3D" id="3.90.1560.10">
    <property type="entry name" value="ComB-like"/>
    <property type="match status" value="1"/>
</dbReference>
<dbReference type="EMBL" id="BAABFT010000020">
    <property type="protein sequence ID" value="GAA4338322.1"/>
    <property type="molecule type" value="Genomic_DNA"/>
</dbReference>
<organism evidence="9 10">
    <name type="scientific">Mucilaginibacter gynuensis</name>
    <dbReference type="NCBI Taxonomy" id="1302236"/>
    <lineage>
        <taxon>Bacteria</taxon>
        <taxon>Pseudomonadati</taxon>
        <taxon>Bacteroidota</taxon>
        <taxon>Sphingobacteriia</taxon>
        <taxon>Sphingobacteriales</taxon>
        <taxon>Sphingobacteriaceae</taxon>
        <taxon>Mucilaginibacter</taxon>
    </lineage>
</organism>
<sequence>MTQTENLTPASTGRSARLEVCLTPALIPLYNVEEYIVVIIDIFRATTSICYGIENGAEAIIPVSQVEECAAYREKGFDYLLAAERNGEVVSGFDFGNSPFSYTKEKVAGKTVVLTTTNGTHALHLSLKAKKIVLGSFLNITALCNWLKTQNDNILLVCAGWKNNFNLEDTLFAGAVVEQLKGTTLRTDDPAIAANDLFQLAKDDLDGYLKKTSHSERLKQLGIEADIAFCLNVDTTTAIPILDGEKLVKLVV</sequence>
<keyword evidence="6 8" id="KW-0460">Magnesium</keyword>
<evidence type="ECO:0000256" key="1">
    <source>
        <dbReference type="ARBA" id="ARBA00001946"/>
    </source>
</evidence>
<dbReference type="SUPFAM" id="SSF142823">
    <property type="entry name" value="ComB-like"/>
    <property type="match status" value="1"/>
</dbReference>
<evidence type="ECO:0000256" key="2">
    <source>
        <dbReference type="ARBA" id="ARBA00009997"/>
    </source>
</evidence>
<evidence type="ECO:0000313" key="10">
    <source>
        <dbReference type="Proteomes" id="UP001500582"/>
    </source>
</evidence>
<gene>
    <name evidence="8" type="primary">comB</name>
    <name evidence="9" type="ORF">GCM10023149_48260</name>
</gene>
<evidence type="ECO:0000313" key="9">
    <source>
        <dbReference type="EMBL" id="GAA4338322.1"/>
    </source>
</evidence>
<protein>
    <recommendedName>
        <fullName evidence="4 8">Probable 2-phosphosulfolactate phosphatase</fullName>
        <ecNumber evidence="3 8">3.1.3.71</ecNumber>
    </recommendedName>
</protein>
<keyword evidence="5 8" id="KW-0378">Hydrolase</keyword>